<feature type="region of interest" description="Disordered" evidence="1">
    <location>
        <begin position="1"/>
        <end position="24"/>
    </location>
</feature>
<feature type="compositionally biased region" description="Basic and acidic residues" evidence="1">
    <location>
        <begin position="1"/>
        <end position="15"/>
    </location>
</feature>
<evidence type="ECO:0000256" key="1">
    <source>
        <dbReference type="SAM" id="MobiDB-lite"/>
    </source>
</evidence>
<evidence type="ECO:0000313" key="2">
    <source>
        <dbReference type="EMBL" id="RDI48517.1"/>
    </source>
</evidence>
<proteinExistence type="predicted"/>
<evidence type="ECO:0000313" key="3">
    <source>
        <dbReference type="Proteomes" id="UP000255355"/>
    </source>
</evidence>
<keyword evidence="3" id="KW-1185">Reference proteome</keyword>
<protein>
    <submittedName>
        <fullName evidence="2">Uncharacterized protein</fullName>
    </submittedName>
</protein>
<accession>A0A370GXX6</accession>
<comment type="caution">
    <text evidence="2">The sequence shown here is derived from an EMBL/GenBank/DDBJ whole genome shotgun (WGS) entry which is preliminary data.</text>
</comment>
<dbReference type="AlphaFoldDB" id="A0A370GXX6"/>
<sequence length="54" mass="5851">MTEDDALRELRRRGDAAGIHGTAEMTADELHEALGKMAKGIDADTAEQEARGLR</sequence>
<dbReference type="EMBL" id="QQAZ01000008">
    <property type="protein sequence ID" value="RDI48517.1"/>
    <property type="molecule type" value="Genomic_DNA"/>
</dbReference>
<name>A0A370GXX6_9NOCA</name>
<reference evidence="2 3" key="1">
    <citation type="submission" date="2018-07" db="EMBL/GenBank/DDBJ databases">
        <title>Genomic Encyclopedia of Type Strains, Phase IV (KMG-IV): sequencing the most valuable type-strain genomes for metagenomic binning, comparative biology and taxonomic classification.</title>
        <authorList>
            <person name="Goeker M."/>
        </authorList>
    </citation>
    <scope>NUCLEOTIDE SEQUENCE [LARGE SCALE GENOMIC DNA]</scope>
    <source>
        <strain evidence="2 3">DSM 44952</strain>
    </source>
</reference>
<dbReference type="RefSeq" id="WP_157123977.1">
    <property type="nucleotide sequence ID" value="NZ_QQAZ01000008.1"/>
</dbReference>
<gene>
    <name evidence="2" type="ORF">DFR68_108350</name>
</gene>
<dbReference type="STRING" id="1210089.GCA_001613165_04468"/>
<dbReference type="Proteomes" id="UP000255355">
    <property type="component" value="Unassembled WGS sequence"/>
</dbReference>
<organism evidence="2 3">
    <name type="scientific">Nocardia mexicana</name>
    <dbReference type="NCBI Taxonomy" id="279262"/>
    <lineage>
        <taxon>Bacteria</taxon>
        <taxon>Bacillati</taxon>
        <taxon>Actinomycetota</taxon>
        <taxon>Actinomycetes</taxon>
        <taxon>Mycobacteriales</taxon>
        <taxon>Nocardiaceae</taxon>
        <taxon>Nocardia</taxon>
    </lineage>
</organism>